<dbReference type="PANTHER" id="PTHR23090:SF9">
    <property type="entry name" value="GLUTAMINE-DEPENDENT NAD(+) SYNTHETASE"/>
    <property type="match status" value="1"/>
</dbReference>
<keyword evidence="4 7" id="KW-0547">Nucleotide-binding</keyword>
<dbReference type="InterPro" id="IPR036526">
    <property type="entry name" value="C-N_Hydrolase_sf"/>
</dbReference>
<dbReference type="Pfam" id="PF00795">
    <property type="entry name" value="CN_hydrolase"/>
    <property type="match status" value="1"/>
</dbReference>
<accession>A0A1M5I7E2</accession>
<evidence type="ECO:0000256" key="1">
    <source>
        <dbReference type="ARBA" id="ARBA00005188"/>
    </source>
</evidence>
<evidence type="ECO:0000256" key="6">
    <source>
        <dbReference type="ARBA" id="ARBA00023027"/>
    </source>
</evidence>
<feature type="binding site" evidence="7">
    <location>
        <position position="124"/>
    </location>
    <ligand>
        <name>L-glutamine</name>
        <dbReference type="ChEBI" id="CHEBI:58359"/>
    </ligand>
</feature>
<comment type="similarity">
    <text evidence="9">Belongs to the NAD synthetase family.</text>
</comment>
<dbReference type="InterPro" id="IPR003694">
    <property type="entry name" value="NAD_synthase"/>
</dbReference>
<dbReference type="CDD" id="cd07570">
    <property type="entry name" value="GAT_Gln-NAD-synth"/>
    <property type="match status" value="1"/>
</dbReference>
<evidence type="ECO:0000256" key="8">
    <source>
        <dbReference type="PIRNR" id="PIRNR006630"/>
    </source>
</evidence>
<feature type="binding site" evidence="7">
    <location>
        <begin position="317"/>
        <end position="324"/>
    </location>
    <ligand>
        <name>ATP</name>
        <dbReference type="ChEBI" id="CHEBI:30616"/>
    </ligand>
</feature>
<dbReference type="Proteomes" id="UP000184041">
    <property type="component" value="Unassembled WGS sequence"/>
</dbReference>
<feature type="active site" description="For glutaminase activity" evidence="7">
    <location>
        <position position="118"/>
    </location>
</feature>
<dbReference type="HAMAP" id="MF_02090">
    <property type="entry name" value="NadE_glutamine_dep"/>
    <property type="match status" value="1"/>
</dbReference>
<dbReference type="InterPro" id="IPR003010">
    <property type="entry name" value="C-N_Hydrolase"/>
</dbReference>
<dbReference type="PROSITE" id="PS50263">
    <property type="entry name" value="CN_HYDROLASE"/>
    <property type="match status" value="1"/>
</dbReference>
<dbReference type="InterPro" id="IPR014729">
    <property type="entry name" value="Rossmann-like_a/b/a_fold"/>
</dbReference>
<dbReference type="STRING" id="1194090.SAMN05443144_12259"/>
<dbReference type="PIRSF" id="PIRSF006630">
    <property type="entry name" value="NADS_GAT"/>
    <property type="match status" value="1"/>
</dbReference>
<comment type="similarity">
    <text evidence="2 7 8">In the C-terminal section; belongs to the NAD synthetase family.</text>
</comment>
<protein>
    <recommendedName>
        <fullName evidence="7 8">Glutamine-dependent NAD(+) synthetase</fullName>
        <ecNumber evidence="7 8">6.3.5.1</ecNumber>
    </recommendedName>
    <alternativeName>
        <fullName evidence="7 8">NAD(+) synthase [glutamine-hydrolyzing]</fullName>
    </alternativeName>
</protein>
<dbReference type="GO" id="GO:0008795">
    <property type="term" value="F:NAD+ synthase activity"/>
    <property type="evidence" value="ECO:0007669"/>
    <property type="project" value="UniProtKB-UniRule"/>
</dbReference>
<feature type="binding site" evidence="7">
    <location>
        <position position="206"/>
    </location>
    <ligand>
        <name>L-glutamine</name>
        <dbReference type="ChEBI" id="CHEBI:58359"/>
    </ligand>
</feature>
<dbReference type="Gene3D" id="3.60.110.10">
    <property type="entry name" value="Carbon-nitrogen hydrolase"/>
    <property type="match status" value="1"/>
</dbReference>
<keyword evidence="12" id="KW-1185">Reference proteome</keyword>
<dbReference type="SUPFAM" id="SSF56317">
    <property type="entry name" value="Carbon-nitrogen hydrolase"/>
    <property type="match status" value="1"/>
</dbReference>
<dbReference type="AlphaFoldDB" id="A0A1M5I7E2"/>
<organism evidence="11 12">
    <name type="scientific">Fodinibius roseus</name>
    <dbReference type="NCBI Taxonomy" id="1194090"/>
    <lineage>
        <taxon>Bacteria</taxon>
        <taxon>Pseudomonadati</taxon>
        <taxon>Balneolota</taxon>
        <taxon>Balneolia</taxon>
        <taxon>Balneolales</taxon>
        <taxon>Balneolaceae</taxon>
        <taxon>Fodinibius</taxon>
    </lineage>
</organism>
<dbReference type="Gene3D" id="3.40.50.620">
    <property type="entry name" value="HUPs"/>
    <property type="match status" value="1"/>
</dbReference>
<comment type="catalytic activity">
    <reaction evidence="7 8">
        <text>deamido-NAD(+) + L-glutamine + ATP + H2O = L-glutamate + AMP + diphosphate + NAD(+) + H(+)</text>
        <dbReference type="Rhea" id="RHEA:24384"/>
        <dbReference type="ChEBI" id="CHEBI:15377"/>
        <dbReference type="ChEBI" id="CHEBI:15378"/>
        <dbReference type="ChEBI" id="CHEBI:29985"/>
        <dbReference type="ChEBI" id="CHEBI:30616"/>
        <dbReference type="ChEBI" id="CHEBI:33019"/>
        <dbReference type="ChEBI" id="CHEBI:57540"/>
        <dbReference type="ChEBI" id="CHEBI:58359"/>
        <dbReference type="ChEBI" id="CHEBI:58437"/>
        <dbReference type="ChEBI" id="CHEBI:456215"/>
        <dbReference type="EC" id="6.3.5.1"/>
    </reaction>
</comment>
<dbReference type="GO" id="GO:0003952">
    <property type="term" value="F:NAD+ synthase (glutamine-hydrolyzing) activity"/>
    <property type="evidence" value="ECO:0007669"/>
    <property type="project" value="UniProtKB-UniRule"/>
</dbReference>
<sequence length="624" mass="71191">MDVRIAACQIEISPGHPDVNTEKMLSLIKQAKADKQDIVIFPEMAVPGYLIGDEWENRAFVLDCYRYNEQIVASSDGITVVWGNVDIDKEAVGEDGRLRKFNTAFVARNGKIAGRFHKTLHPNYREFDDDRHFYSARKLSGEKDMDIEDFLQPLQIDINGRERRIGVSLCEDMWSDDYTIDPIETLLNNGAECIINISCSPWTWRKNDKRHRVVKDRLKDHPVPYIYVNNIGIQNNGKNLFLFEGNTTVYNPDGSVQNIAGDYEEEVLHVDLQNNGGKKQEKKTLSNHRDNEELLKGLTYGIRKFFDLIHASKAVIGMSGGVDSSLSAYLLCRALGPGQVYAVNMPSEFNSELTRGLARQLAETLQLNYGVVPIQEAFEFTLKQLGNTAFERLDGSGRRTELELSPVVRENIQARDRGSRVLAGIAAALNAVFVNNGNKSETATGYATLYGDINGALAPIADLYKTEVYELCRYINSLEDKNIFSDQLFEIPASAELSDEQNIEEGEGDPFVYPYHDRLLRAFIEFRRDPEDILQWYIDGSLEEMLEIEVGLVSRLFGGHRDFIKDLEHTWRLYKINFFKRIQAPPIIVVSKRAFGFDLRESQMGIHFTRKYREMKKELLKQDH</sequence>
<proteinExistence type="inferred from homology"/>
<evidence type="ECO:0000256" key="9">
    <source>
        <dbReference type="RuleBase" id="RU003811"/>
    </source>
</evidence>
<feature type="domain" description="CN hydrolase" evidence="10">
    <location>
        <begin position="3"/>
        <end position="274"/>
    </location>
</feature>
<name>A0A1M5I7E2_9BACT</name>
<dbReference type="SUPFAM" id="SSF52402">
    <property type="entry name" value="Adenine nucleotide alpha hydrolases-like"/>
    <property type="match status" value="1"/>
</dbReference>
<dbReference type="EMBL" id="FQUS01000022">
    <property type="protein sequence ID" value="SHG24298.1"/>
    <property type="molecule type" value="Genomic_DNA"/>
</dbReference>
<dbReference type="CDD" id="cd00553">
    <property type="entry name" value="NAD_synthase"/>
    <property type="match status" value="1"/>
</dbReference>
<dbReference type="PANTHER" id="PTHR23090">
    <property type="entry name" value="NH 3 /GLUTAMINE-DEPENDENT NAD + SYNTHETASE"/>
    <property type="match status" value="1"/>
</dbReference>
<dbReference type="InterPro" id="IPR022310">
    <property type="entry name" value="NAD/GMP_synthase"/>
</dbReference>
<keyword evidence="3 7" id="KW-0436">Ligase</keyword>
<dbReference type="Pfam" id="PF02540">
    <property type="entry name" value="NAD_synthase"/>
    <property type="match status" value="1"/>
</dbReference>
<keyword evidence="5 7" id="KW-0067">ATP-binding</keyword>
<keyword evidence="6 7" id="KW-0520">NAD</keyword>
<feature type="binding site" evidence="7">
    <location>
        <position position="580"/>
    </location>
    <ligand>
        <name>deamido-NAD(+)</name>
        <dbReference type="ChEBI" id="CHEBI:58437"/>
        <note>ligand shared between two neighboring subunits</note>
    </ligand>
</feature>
<dbReference type="EC" id="6.3.5.1" evidence="7 8"/>
<dbReference type="GO" id="GO:0005524">
    <property type="term" value="F:ATP binding"/>
    <property type="evidence" value="ECO:0007669"/>
    <property type="project" value="UniProtKB-UniRule"/>
</dbReference>
<evidence type="ECO:0000256" key="4">
    <source>
        <dbReference type="ARBA" id="ARBA00022741"/>
    </source>
</evidence>
<dbReference type="RefSeq" id="WP_073067305.1">
    <property type="nucleotide sequence ID" value="NZ_FQUS01000022.1"/>
</dbReference>
<comment type="pathway">
    <text evidence="1 7 8">Cofactor biosynthesis; NAD(+) biosynthesis; NAD(+) from deamido-NAD(+) (L-Gln route): step 1/1.</text>
</comment>
<dbReference type="NCBIfam" id="TIGR00552">
    <property type="entry name" value="nadE"/>
    <property type="match status" value="1"/>
</dbReference>
<gene>
    <name evidence="7" type="primary">nadE</name>
    <name evidence="11" type="ORF">SAMN05443144_12259</name>
</gene>
<evidence type="ECO:0000256" key="3">
    <source>
        <dbReference type="ARBA" id="ARBA00022598"/>
    </source>
</evidence>
<evidence type="ECO:0000256" key="5">
    <source>
        <dbReference type="ARBA" id="ARBA00022840"/>
    </source>
</evidence>
<dbReference type="GO" id="GO:0005737">
    <property type="term" value="C:cytoplasm"/>
    <property type="evidence" value="ECO:0007669"/>
    <property type="project" value="InterPro"/>
</dbReference>
<comment type="function">
    <text evidence="7">Catalyzes the ATP-dependent amidation of deamido-NAD to form NAD. Uses L-glutamine as a nitrogen source.</text>
</comment>
<evidence type="ECO:0000313" key="12">
    <source>
        <dbReference type="Proteomes" id="UP000184041"/>
    </source>
</evidence>
<comment type="caution">
    <text evidence="7">Lacks conserved residue(s) required for the propagation of feature annotation.</text>
</comment>
<feature type="active site" description="Proton acceptor; for glutaminase activity" evidence="7">
    <location>
        <position position="43"/>
    </location>
</feature>
<feature type="binding site" evidence="7">
    <location>
        <position position="200"/>
    </location>
    <ligand>
        <name>L-glutamine</name>
        <dbReference type="ChEBI" id="CHEBI:58359"/>
    </ligand>
</feature>
<feature type="active site" description="Nucleophile; for glutaminase activity" evidence="7">
    <location>
        <position position="170"/>
    </location>
</feature>
<feature type="binding site" evidence="7">
    <location>
        <position position="441"/>
    </location>
    <ligand>
        <name>deamido-NAD(+)</name>
        <dbReference type="ChEBI" id="CHEBI:58437"/>
        <note>ligand shared between two neighboring subunits</note>
    </ligand>
</feature>
<evidence type="ECO:0000313" key="11">
    <source>
        <dbReference type="EMBL" id="SHG24298.1"/>
    </source>
</evidence>
<evidence type="ECO:0000256" key="2">
    <source>
        <dbReference type="ARBA" id="ARBA00007145"/>
    </source>
</evidence>
<evidence type="ECO:0000256" key="7">
    <source>
        <dbReference type="HAMAP-Rule" id="MF_02090"/>
    </source>
</evidence>
<dbReference type="UniPathway" id="UPA00253">
    <property type="reaction ID" value="UER00334"/>
</dbReference>
<reference evidence="11 12" key="1">
    <citation type="submission" date="2016-11" db="EMBL/GenBank/DDBJ databases">
        <authorList>
            <person name="Jaros S."/>
            <person name="Januszkiewicz K."/>
            <person name="Wedrychowicz H."/>
        </authorList>
    </citation>
    <scope>NUCLEOTIDE SEQUENCE [LARGE SCALE GENOMIC DNA]</scope>
    <source>
        <strain evidence="11 12">DSM 21986</strain>
    </source>
</reference>
<dbReference type="OrthoDB" id="9803818at2"/>
<dbReference type="GO" id="GO:0009435">
    <property type="term" value="P:NAD+ biosynthetic process"/>
    <property type="evidence" value="ECO:0007669"/>
    <property type="project" value="UniProtKB-UniRule"/>
</dbReference>
<feature type="binding site" evidence="7">
    <location>
        <position position="411"/>
    </location>
    <ligand>
        <name>deamido-NAD(+)</name>
        <dbReference type="ChEBI" id="CHEBI:58437"/>
        <note>ligand shared between two neighboring subunits</note>
    </ligand>
</feature>
<dbReference type="InterPro" id="IPR014445">
    <property type="entry name" value="Gln-dep_NAD_synthase"/>
</dbReference>
<evidence type="ECO:0000259" key="10">
    <source>
        <dbReference type="PROSITE" id="PS50263"/>
    </source>
</evidence>
<dbReference type="GO" id="GO:0004359">
    <property type="term" value="F:glutaminase activity"/>
    <property type="evidence" value="ECO:0007669"/>
    <property type="project" value="InterPro"/>
</dbReference>